<feature type="compositionally biased region" description="Basic and acidic residues" evidence="4">
    <location>
        <begin position="19"/>
        <end position="28"/>
    </location>
</feature>
<evidence type="ECO:0008006" key="7">
    <source>
        <dbReference type="Google" id="ProtNLM"/>
    </source>
</evidence>
<comment type="caution">
    <text evidence="5">The sequence shown here is derived from an EMBL/GenBank/DDBJ whole genome shotgun (WGS) entry which is preliminary data.</text>
</comment>
<dbReference type="InterPro" id="IPR015943">
    <property type="entry name" value="WD40/YVTN_repeat-like_dom_sf"/>
</dbReference>
<evidence type="ECO:0000313" key="5">
    <source>
        <dbReference type="EMBL" id="KAJ3429587.1"/>
    </source>
</evidence>
<proteinExistence type="predicted"/>
<feature type="repeat" description="WD" evidence="3">
    <location>
        <begin position="311"/>
        <end position="352"/>
    </location>
</feature>
<dbReference type="Gene3D" id="2.130.10.10">
    <property type="entry name" value="YVTN repeat-like/Quinoprotein amine dehydrogenase"/>
    <property type="match status" value="1"/>
</dbReference>
<accession>A0AAV7YNT0</accession>
<dbReference type="PANTHER" id="PTHR14107">
    <property type="entry name" value="WD REPEAT PROTEIN"/>
    <property type="match status" value="1"/>
</dbReference>
<dbReference type="InterPro" id="IPR019775">
    <property type="entry name" value="WD40_repeat_CS"/>
</dbReference>
<dbReference type="PROSITE" id="PS50294">
    <property type="entry name" value="WD_REPEATS_REGION"/>
    <property type="match status" value="1"/>
</dbReference>
<feature type="region of interest" description="Disordered" evidence="4">
    <location>
        <begin position="1"/>
        <end position="28"/>
    </location>
</feature>
<keyword evidence="2" id="KW-0677">Repeat</keyword>
<gene>
    <name evidence="5" type="ORF">M0812_24943</name>
</gene>
<evidence type="ECO:0000313" key="6">
    <source>
        <dbReference type="Proteomes" id="UP001146793"/>
    </source>
</evidence>
<dbReference type="SMART" id="SM00320">
    <property type="entry name" value="WD40"/>
    <property type="match status" value="2"/>
</dbReference>
<sequence length="643" mass="75523">MYQGLKIGKGFRGKRRTDKPKNQKEKEIEKENETKILEYSIQKKDLPFYSTKIALDSVHPLKNRFRLPEGEYIIERELYVENKAPFRPRLKTALEFPTNESETYLGINQVLIDDNKKKVKKQFKPYSNIYFNYKNNFLKFDYESGSITPKKIYNIKIPILRFQIKEQIQHKNIIFAILLKNNNIYVIDQTENKIYNINIDNKITKTPFTMVQFLPNENLEIAASDIKGRIWIFSSDRKDPKRFDLNFKNENEFHFIYNKDKKTNPIGVFNCGKYHIKSFEFSHQGDKIATVDKAGYFNIFNIDRISIHLCFKSLFGGFTCLSWSNDDKYILTGGEDDIVCLWDVQNKCIIARCLGHQNWVKSVKFDPYYRHTGIFLNKKEKESNILNIKVDKKINETKKESKQKNKNDEINSDQKLEIKPKSLKEDKIPNEQLEESINEKKNGEVKRRNRGNGSNHNESNQKRGQGKEIMQKEENSNNNGNEINTNEVKRKSSNVKENGSKSNIENRGNNGNGSAKNQRRNFIRFGSVGEDGLLCIFEAEKNPKNQNLDNNKNKIKKKAHNKKLYRFQEIPEFDEENDQLVYYPILKRKVSYSPLSDLYFTENSILISNKTGLVKIFKRPNKKRPTHTVWSQIEKKFNLTSNK</sequence>
<feature type="region of interest" description="Disordered" evidence="4">
    <location>
        <begin position="397"/>
        <end position="518"/>
    </location>
</feature>
<name>A0AAV7YNT0_9EUKA</name>
<organism evidence="5 6">
    <name type="scientific">Anaeramoeba flamelloides</name>
    <dbReference type="NCBI Taxonomy" id="1746091"/>
    <lineage>
        <taxon>Eukaryota</taxon>
        <taxon>Metamonada</taxon>
        <taxon>Anaeramoebidae</taxon>
        <taxon>Anaeramoeba</taxon>
    </lineage>
</organism>
<feature type="compositionally biased region" description="Low complexity" evidence="4">
    <location>
        <begin position="476"/>
        <end position="486"/>
    </location>
</feature>
<reference evidence="5" key="1">
    <citation type="submission" date="2022-08" db="EMBL/GenBank/DDBJ databases">
        <title>Novel sulphate-reducing endosymbionts in the free-living metamonad Anaeramoeba.</title>
        <authorList>
            <person name="Jerlstrom-Hultqvist J."/>
            <person name="Cepicka I."/>
            <person name="Gallot-Lavallee L."/>
            <person name="Salas-Leiva D."/>
            <person name="Curtis B.A."/>
            <person name="Zahonova K."/>
            <person name="Pipaliya S."/>
            <person name="Dacks J."/>
            <person name="Roger A.J."/>
        </authorList>
    </citation>
    <scope>NUCLEOTIDE SEQUENCE</scope>
    <source>
        <strain evidence="5">Busselton2</strain>
    </source>
</reference>
<dbReference type="InterPro" id="IPR051362">
    <property type="entry name" value="WD_repeat_creC_regulators"/>
</dbReference>
<dbReference type="PANTHER" id="PTHR14107:SF16">
    <property type="entry name" value="AT02583P"/>
    <property type="match status" value="1"/>
</dbReference>
<dbReference type="PROSITE" id="PS50082">
    <property type="entry name" value="WD_REPEATS_2"/>
    <property type="match status" value="1"/>
</dbReference>
<feature type="compositionally biased region" description="Polar residues" evidence="4">
    <location>
        <begin position="495"/>
        <end position="516"/>
    </location>
</feature>
<evidence type="ECO:0000256" key="1">
    <source>
        <dbReference type="ARBA" id="ARBA00022574"/>
    </source>
</evidence>
<dbReference type="SUPFAM" id="SSF50978">
    <property type="entry name" value="WD40 repeat-like"/>
    <property type="match status" value="1"/>
</dbReference>
<dbReference type="AlphaFoldDB" id="A0AAV7YNT0"/>
<dbReference type="Pfam" id="PF00400">
    <property type="entry name" value="WD40"/>
    <property type="match status" value="1"/>
</dbReference>
<feature type="compositionally biased region" description="Basic and acidic residues" evidence="4">
    <location>
        <begin position="437"/>
        <end position="446"/>
    </location>
</feature>
<dbReference type="EMBL" id="JANTQA010000057">
    <property type="protein sequence ID" value="KAJ3429587.1"/>
    <property type="molecule type" value="Genomic_DNA"/>
</dbReference>
<dbReference type="Proteomes" id="UP001146793">
    <property type="component" value="Unassembled WGS sequence"/>
</dbReference>
<feature type="compositionally biased region" description="Basic residues" evidence="4">
    <location>
        <begin position="9"/>
        <end position="18"/>
    </location>
</feature>
<protein>
    <recommendedName>
        <fullName evidence="7">WD repeat-containing protein</fullName>
    </recommendedName>
</protein>
<dbReference type="InterPro" id="IPR001680">
    <property type="entry name" value="WD40_rpt"/>
</dbReference>
<evidence type="ECO:0000256" key="3">
    <source>
        <dbReference type="PROSITE-ProRule" id="PRU00221"/>
    </source>
</evidence>
<feature type="compositionally biased region" description="Basic and acidic residues" evidence="4">
    <location>
        <begin position="397"/>
        <end position="429"/>
    </location>
</feature>
<keyword evidence="1 3" id="KW-0853">WD repeat</keyword>
<evidence type="ECO:0000256" key="4">
    <source>
        <dbReference type="SAM" id="MobiDB-lite"/>
    </source>
</evidence>
<evidence type="ECO:0000256" key="2">
    <source>
        <dbReference type="ARBA" id="ARBA00022737"/>
    </source>
</evidence>
<feature type="compositionally biased region" description="Basic and acidic residues" evidence="4">
    <location>
        <begin position="459"/>
        <end position="475"/>
    </location>
</feature>
<dbReference type="PROSITE" id="PS00678">
    <property type="entry name" value="WD_REPEATS_1"/>
    <property type="match status" value="1"/>
</dbReference>
<dbReference type="InterPro" id="IPR036322">
    <property type="entry name" value="WD40_repeat_dom_sf"/>
</dbReference>